<keyword evidence="7 11" id="KW-1133">Transmembrane helix</keyword>
<evidence type="ECO:0000256" key="12">
    <source>
        <dbReference type="RuleBase" id="RU000483"/>
    </source>
</evidence>
<comment type="function">
    <text evidence="11 12">Key component of the proton channel; it plays a direct role in the translocation of protons across the membrane.</text>
</comment>
<keyword evidence="9 11" id="KW-0472">Membrane</keyword>
<sequence>MLDVTAPAQLVTAVAAKGGFVPPSIDDFFPPALAFLNTPFELNRIMLVRIIMTLVLVLAFGIGAARAKLVPGRFQNMLEMLLEFVRKNVAEDVLGERRAVRYTPVLTVVFLGILFMNLAGIIPGLQVAGTSVIGMPLVFAIFAYVIFVAAGIKASHGNPFKFFKDQTMPKGVPGVLYVLVTPIEIFSTFIMRPVTLTLRLLANMVSGHILLALCFLATNALFFEASGWIKGLGVVTLGLGLVFILFEAFVAVLQAYIFALLTAVYIDTSISAH</sequence>
<dbReference type="GO" id="GO:0046933">
    <property type="term" value="F:proton-transporting ATP synthase activity, rotational mechanism"/>
    <property type="evidence" value="ECO:0007669"/>
    <property type="project" value="UniProtKB-UniRule"/>
</dbReference>
<reference evidence="13" key="1">
    <citation type="submission" date="2022-05" db="EMBL/GenBank/DDBJ databases">
        <title>Using nanopore sequencing to obtain complete genomes from saliva samples.</title>
        <authorList>
            <person name="Baker J.L."/>
        </authorList>
    </citation>
    <scope>NUCLEOTIDE SEQUENCE</scope>
    <source>
        <strain evidence="13">JCVI-JB-Ag32</strain>
    </source>
</reference>
<evidence type="ECO:0000256" key="5">
    <source>
        <dbReference type="ARBA" id="ARBA00022692"/>
    </source>
</evidence>
<evidence type="ECO:0000256" key="3">
    <source>
        <dbReference type="ARBA" id="ARBA00022448"/>
    </source>
</evidence>
<dbReference type="Pfam" id="PF00119">
    <property type="entry name" value="ATP-synt_A"/>
    <property type="match status" value="1"/>
</dbReference>
<dbReference type="GO" id="GO:0005886">
    <property type="term" value="C:plasma membrane"/>
    <property type="evidence" value="ECO:0007669"/>
    <property type="project" value="UniProtKB-SubCell"/>
</dbReference>
<feature type="transmembrane region" description="Helical" evidence="11">
    <location>
        <begin position="133"/>
        <end position="154"/>
    </location>
</feature>
<name>A0A9E7D4Q9_9ACTO</name>
<dbReference type="PRINTS" id="PR00123">
    <property type="entry name" value="ATPASEA"/>
</dbReference>
<comment type="subcellular location">
    <subcellularLocation>
        <location evidence="11 12">Cell membrane</location>
        <topology evidence="11 12">Multi-pass membrane protein</topology>
    </subcellularLocation>
    <subcellularLocation>
        <location evidence="1">Membrane</location>
        <topology evidence="1">Multi-pass membrane protein</topology>
    </subcellularLocation>
</comment>
<dbReference type="Gene3D" id="1.20.120.220">
    <property type="entry name" value="ATP synthase, F0 complex, subunit A"/>
    <property type="match status" value="1"/>
</dbReference>
<dbReference type="NCBIfam" id="TIGR01131">
    <property type="entry name" value="ATP_synt_6_or_A"/>
    <property type="match status" value="1"/>
</dbReference>
<accession>A0A9E7D4Q9</accession>
<dbReference type="GO" id="GO:0045259">
    <property type="term" value="C:proton-transporting ATP synthase complex"/>
    <property type="evidence" value="ECO:0007669"/>
    <property type="project" value="UniProtKB-KW"/>
</dbReference>
<dbReference type="InterPro" id="IPR000568">
    <property type="entry name" value="ATP_synth_F0_asu"/>
</dbReference>
<dbReference type="EMBL" id="CP097095">
    <property type="protein sequence ID" value="UQF79337.1"/>
    <property type="molecule type" value="Genomic_DNA"/>
</dbReference>
<comment type="similarity">
    <text evidence="2 11 12">Belongs to the ATPase A chain family.</text>
</comment>
<dbReference type="AlphaFoldDB" id="A0A9E7D4Q9"/>
<evidence type="ECO:0000313" key="13">
    <source>
        <dbReference type="EMBL" id="UQF79337.1"/>
    </source>
</evidence>
<feature type="transmembrane region" description="Helical" evidence="11">
    <location>
        <begin position="105"/>
        <end position="127"/>
    </location>
</feature>
<dbReference type="KEGG" id="agh:M3I41_07030"/>
<evidence type="ECO:0000256" key="1">
    <source>
        <dbReference type="ARBA" id="ARBA00004141"/>
    </source>
</evidence>
<dbReference type="PANTHER" id="PTHR11410:SF0">
    <property type="entry name" value="ATP SYNTHASE SUBUNIT A"/>
    <property type="match status" value="1"/>
</dbReference>
<dbReference type="SUPFAM" id="SSF81336">
    <property type="entry name" value="F1F0 ATP synthase subunit A"/>
    <property type="match status" value="1"/>
</dbReference>
<evidence type="ECO:0000256" key="6">
    <source>
        <dbReference type="ARBA" id="ARBA00022781"/>
    </source>
</evidence>
<evidence type="ECO:0000256" key="7">
    <source>
        <dbReference type="ARBA" id="ARBA00022989"/>
    </source>
</evidence>
<gene>
    <name evidence="11 13" type="primary">atpB</name>
    <name evidence="13" type="ORF">M3I41_07030</name>
</gene>
<feature type="transmembrane region" description="Helical" evidence="11">
    <location>
        <begin position="175"/>
        <end position="194"/>
    </location>
</feature>
<keyword evidence="3 11" id="KW-0813">Transport</keyword>
<evidence type="ECO:0000313" key="14">
    <source>
        <dbReference type="Proteomes" id="UP000830236"/>
    </source>
</evidence>
<evidence type="ECO:0000256" key="8">
    <source>
        <dbReference type="ARBA" id="ARBA00023065"/>
    </source>
</evidence>
<keyword evidence="6 11" id="KW-0375">Hydrogen ion transport</keyword>
<evidence type="ECO:0000256" key="4">
    <source>
        <dbReference type="ARBA" id="ARBA00022547"/>
    </source>
</evidence>
<feature type="transmembrane region" description="Helical" evidence="11">
    <location>
        <begin position="234"/>
        <end position="266"/>
    </location>
</feature>
<keyword evidence="10 11" id="KW-0066">ATP synthesis</keyword>
<dbReference type="Proteomes" id="UP000830236">
    <property type="component" value="Chromosome"/>
</dbReference>
<proteinExistence type="inferred from homology"/>
<evidence type="ECO:0000256" key="2">
    <source>
        <dbReference type="ARBA" id="ARBA00006810"/>
    </source>
</evidence>
<keyword evidence="5 11" id="KW-0812">Transmembrane</keyword>
<dbReference type="CDD" id="cd00310">
    <property type="entry name" value="ATP-synt_Fo_a_6"/>
    <property type="match status" value="1"/>
</dbReference>
<keyword evidence="11" id="KW-1003">Cell membrane</keyword>
<organism evidence="13 14">
    <name type="scientific">Actinomyces graevenitzii</name>
    <dbReference type="NCBI Taxonomy" id="55565"/>
    <lineage>
        <taxon>Bacteria</taxon>
        <taxon>Bacillati</taxon>
        <taxon>Actinomycetota</taxon>
        <taxon>Actinomycetes</taxon>
        <taxon>Actinomycetales</taxon>
        <taxon>Actinomycetaceae</taxon>
        <taxon>Actinomyces</taxon>
    </lineage>
</organism>
<dbReference type="InterPro" id="IPR035908">
    <property type="entry name" value="F0_ATP_A_sf"/>
</dbReference>
<feature type="transmembrane region" description="Helical" evidence="11">
    <location>
        <begin position="45"/>
        <end position="65"/>
    </location>
</feature>
<evidence type="ECO:0000256" key="9">
    <source>
        <dbReference type="ARBA" id="ARBA00023136"/>
    </source>
</evidence>
<dbReference type="InterPro" id="IPR045083">
    <property type="entry name" value="ATP_synth_F0_asu_bact/mt"/>
</dbReference>
<dbReference type="HAMAP" id="MF_01393">
    <property type="entry name" value="ATP_synth_a_bact"/>
    <property type="match status" value="1"/>
</dbReference>
<protein>
    <recommendedName>
        <fullName evidence="11 12">ATP synthase subunit a</fullName>
    </recommendedName>
    <alternativeName>
        <fullName evidence="11">ATP synthase F0 sector subunit a</fullName>
    </alternativeName>
    <alternativeName>
        <fullName evidence="11">F-ATPase subunit 6</fullName>
    </alternativeName>
</protein>
<evidence type="ECO:0000256" key="11">
    <source>
        <dbReference type="HAMAP-Rule" id="MF_01393"/>
    </source>
</evidence>
<keyword evidence="4 11" id="KW-0138">CF(0)</keyword>
<dbReference type="PANTHER" id="PTHR11410">
    <property type="entry name" value="ATP SYNTHASE SUBUNIT A"/>
    <property type="match status" value="1"/>
</dbReference>
<evidence type="ECO:0000256" key="10">
    <source>
        <dbReference type="ARBA" id="ARBA00023310"/>
    </source>
</evidence>
<keyword evidence="8 11" id="KW-0406">Ion transport</keyword>
<feature type="transmembrane region" description="Helical" evidence="11">
    <location>
        <begin position="200"/>
        <end position="222"/>
    </location>
</feature>